<dbReference type="VEuPathDB" id="TrichDB:TVAGG3_0548250"/>
<proteinExistence type="predicted"/>
<dbReference type="InterPro" id="IPR007373">
    <property type="entry name" value="Thiamin_PyroPKinase_B1-bd"/>
</dbReference>
<evidence type="ECO:0000256" key="1">
    <source>
        <dbReference type="ARBA" id="ARBA00022679"/>
    </source>
</evidence>
<evidence type="ECO:0000313" key="6">
    <source>
        <dbReference type="EMBL" id="EAY03185.1"/>
    </source>
</evidence>
<dbReference type="SMR" id="A2EVW4"/>
<reference evidence="6" key="2">
    <citation type="journal article" date="2007" name="Science">
        <title>Draft genome sequence of the sexually transmitted pathogen Trichomonas vaginalis.</title>
        <authorList>
            <person name="Carlton J.M."/>
            <person name="Hirt R.P."/>
            <person name="Silva J.C."/>
            <person name="Delcher A.L."/>
            <person name="Schatz M."/>
            <person name="Zhao Q."/>
            <person name="Wortman J.R."/>
            <person name="Bidwell S.L."/>
            <person name="Alsmark U.C.M."/>
            <person name="Besteiro S."/>
            <person name="Sicheritz-Ponten T."/>
            <person name="Noel C.J."/>
            <person name="Dacks J.B."/>
            <person name="Foster P.G."/>
            <person name="Simillion C."/>
            <person name="Van de Peer Y."/>
            <person name="Miranda-Saavedra D."/>
            <person name="Barton G.J."/>
            <person name="Westrop G.D."/>
            <person name="Mueller S."/>
            <person name="Dessi D."/>
            <person name="Fiori P.L."/>
            <person name="Ren Q."/>
            <person name="Paulsen I."/>
            <person name="Zhang H."/>
            <person name="Bastida-Corcuera F.D."/>
            <person name="Simoes-Barbosa A."/>
            <person name="Brown M.T."/>
            <person name="Hayes R.D."/>
            <person name="Mukherjee M."/>
            <person name="Okumura C.Y."/>
            <person name="Schneider R."/>
            <person name="Smith A.J."/>
            <person name="Vanacova S."/>
            <person name="Villalvazo M."/>
            <person name="Haas B.J."/>
            <person name="Pertea M."/>
            <person name="Feldblyum T.V."/>
            <person name="Utterback T.R."/>
            <person name="Shu C.L."/>
            <person name="Osoegawa K."/>
            <person name="de Jong P.J."/>
            <person name="Hrdy I."/>
            <person name="Horvathova L."/>
            <person name="Zubacova Z."/>
            <person name="Dolezal P."/>
            <person name="Malik S.B."/>
            <person name="Logsdon J.M. Jr."/>
            <person name="Henze K."/>
            <person name="Gupta A."/>
            <person name="Wang C.C."/>
            <person name="Dunne R.L."/>
            <person name="Upcroft J.A."/>
            <person name="Upcroft P."/>
            <person name="White O."/>
            <person name="Salzberg S.L."/>
            <person name="Tang P."/>
            <person name="Chiu C.-H."/>
            <person name="Lee Y.-S."/>
            <person name="Embley T.M."/>
            <person name="Coombs G.H."/>
            <person name="Mottram J.C."/>
            <person name="Tachezy J."/>
            <person name="Fraser-Liggett C.M."/>
            <person name="Johnson P.J."/>
        </authorList>
    </citation>
    <scope>NUCLEOTIDE SEQUENCE [LARGE SCALE GENOMIC DNA]</scope>
    <source>
        <strain evidence="6">G3</strain>
    </source>
</reference>
<dbReference type="Proteomes" id="UP000001542">
    <property type="component" value="Unassembled WGS sequence"/>
</dbReference>
<dbReference type="KEGG" id="tva:4761024"/>
<dbReference type="InterPro" id="IPR036371">
    <property type="entry name" value="TPK_B1-bd_sf"/>
</dbReference>
<keyword evidence="7" id="KW-1185">Reference proteome</keyword>
<dbReference type="EMBL" id="DS113512">
    <property type="protein sequence ID" value="EAY03185.1"/>
    <property type="molecule type" value="Genomic_DNA"/>
</dbReference>
<dbReference type="Pfam" id="PF04265">
    <property type="entry name" value="TPK_B1_binding"/>
    <property type="match status" value="1"/>
</dbReference>
<dbReference type="OrthoDB" id="25149at2759"/>
<evidence type="ECO:0000259" key="5">
    <source>
        <dbReference type="SMART" id="SM00983"/>
    </source>
</evidence>
<dbReference type="STRING" id="5722.A2EVW4"/>
<dbReference type="RefSeq" id="XP_001315408.1">
    <property type="nucleotide sequence ID" value="XM_001315373.1"/>
</dbReference>
<dbReference type="Gene3D" id="3.40.50.10240">
    <property type="entry name" value="Thiamin pyrophosphokinase, catalytic domain"/>
    <property type="match status" value="1"/>
</dbReference>
<dbReference type="GO" id="GO:0005524">
    <property type="term" value="F:ATP binding"/>
    <property type="evidence" value="ECO:0007669"/>
    <property type="project" value="UniProtKB-KW"/>
</dbReference>
<dbReference type="GO" id="GO:0004788">
    <property type="term" value="F:thiamine diphosphokinase activity"/>
    <property type="evidence" value="ECO:0000318"/>
    <property type="project" value="GO_Central"/>
</dbReference>
<keyword evidence="2" id="KW-0547">Nucleotide-binding</keyword>
<dbReference type="VEuPathDB" id="TrichDB:TVAG_049690"/>
<dbReference type="Pfam" id="PF04263">
    <property type="entry name" value="TPK_catalytic"/>
    <property type="match status" value="1"/>
</dbReference>
<dbReference type="InterPro" id="IPR006282">
    <property type="entry name" value="Thi_PPkinase"/>
</dbReference>
<dbReference type="eggNOG" id="KOG3153">
    <property type="taxonomic scope" value="Eukaryota"/>
</dbReference>
<evidence type="ECO:0000256" key="4">
    <source>
        <dbReference type="ARBA" id="ARBA00022840"/>
    </source>
</evidence>
<dbReference type="AlphaFoldDB" id="A2EVW4"/>
<accession>A2EVW4</accession>
<dbReference type="GO" id="GO:0006772">
    <property type="term" value="P:thiamine metabolic process"/>
    <property type="evidence" value="ECO:0007669"/>
    <property type="project" value="InterPro"/>
</dbReference>
<dbReference type="GO" id="GO:0009229">
    <property type="term" value="P:thiamine diphosphate biosynthetic process"/>
    <property type="evidence" value="ECO:0000318"/>
    <property type="project" value="GO_Central"/>
</dbReference>
<dbReference type="GO" id="GO:0016301">
    <property type="term" value="F:kinase activity"/>
    <property type="evidence" value="ECO:0007669"/>
    <property type="project" value="UniProtKB-KW"/>
</dbReference>
<evidence type="ECO:0000256" key="3">
    <source>
        <dbReference type="ARBA" id="ARBA00022777"/>
    </source>
</evidence>
<dbReference type="NCBIfam" id="TIGR01378">
    <property type="entry name" value="thi_PPkinase"/>
    <property type="match status" value="1"/>
</dbReference>
<dbReference type="PANTHER" id="PTHR13622:SF8">
    <property type="entry name" value="THIAMIN PYROPHOSPHOKINASE 1"/>
    <property type="match status" value="1"/>
</dbReference>
<dbReference type="SUPFAM" id="SSF63999">
    <property type="entry name" value="Thiamin pyrophosphokinase, catalytic domain"/>
    <property type="match status" value="1"/>
</dbReference>
<keyword evidence="1" id="KW-0808">Transferase</keyword>
<dbReference type="GO" id="GO:0030975">
    <property type="term" value="F:thiamine binding"/>
    <property type="evidence" value="ECO:0007669"/>
    <property type="project" value="InterPro"/>
</dbReference>
<dbReference type="PANTHER" id="PTHR13622">
    <property type="entry name" value="THIAMIN PYROPHOSPHOKINASE"/>
    <property type="match status" value="1"/>
</dbReference>
<evidence type="ECO:0000313" key="7">
    <source>
        <dbReference type="Proteomes" id="UP000001542"/>
    </source>
</evidence>
<protein>
    <submittedName>
        <fullName evidence="6">Thiamin pyrophosphokinase, catalytic domain containing protein</fullName>
    </submittedName>
</protein>
<dbReference type="CDD" id="cd07995">
    <property type="entry name" value="TPK"/>
    <property type="match status" value="1"/>
</dbReference>
<reference evidence="6" key="1">
    <citation type="submission" date="2006-10" db="EMBL/GenBank/DDBJ databases">
        <authorList>
            <person name="Amadeo P."/>
            <person name="Zhao Q."/>
            <person name="Wortman J."/>
            <person name="Fraser-Liggett C."/>
            <person name="Carlton J."/>
        </authorList>
    </citation>
    <scope>NUCLEOTIDE SEQUENCE</scope>
    <source>
        <strain evidence="6">G3</strain>
    </source>
</reference>
<feature type="domain" description="Thiamin pyrophosphokinase thiamin-binding" evidence="5">
    <location>
        <begin position="168"/>
        <end position="220"/>
    </location>
</feature>
<gene>
    <name evidence="6" type="ORF">TVAG_049690</name>
</gene>
<dbReference type="InterPro" id="IPR007371">
    <property type="entry name" value="TPK_catalytic"/>
</dbReference>
<evidence type="ECO:0000256" key="2">
    <source>
        <dbReference type="ARBA" id="ARBA00022741"/>
    </source>
</evidence>
<keyword evidence="3" id="KW-0418">Kinase</keyword>
<dbReference type="OMA" id="DHIVANI"/>
<dbReference type="SMART" id="SM00983">
    <property type="entry name" value="TPK_B1_binding"/>
    <property type="match status" value="1"/>
</dbReference>
<organism evidence="6 7">
    <name type="scientific">Trichomonas vaginalis (strain ATCC PRA-98 / G3)</name>
    <dbReference type="NCBI Taxonomy" id="412133"/>
    <lineage>
        <taxon>Eukaryota</taxon>
        <taxon>Metamonada</taxon>
        <taxon>Parabasalia</taxon>
        <taxon>Trichomonadida</taxon>
        <taxon>Trichomonadidae</taxon>
        <taxon>Trichomonas</taxon>
    </lineage>
</organism>
<keyword evidence="4" id="KW-0067">ATP-binding</keyword>
<dbReference type="SUPFAM" id="SSF63862">
    <property type="entry name" value="Thiamin pyrophosphokinase, substrate-binding domain"/>
    <property type="match status" value="1"/>
</dbReference>
<sequence length="235" mass="26628">MLRYPFTPNKPYTALALNFTFPRFFDKMWDQAKTRVAADGGVNRIHKYFLEKNINNYKVPDFVGGDFDSVKPDIRKIMESRGSKFIHTENQDYCDVQKTINLIIERKILDPIIVMGGYGGRFDHTAGVLNAALWAEKAPIFLLDNTNIMTWIKPGMKGIEIPPTWTTGKCSLLPLVNPVRNIRTSGLKINLNGPLELGKHISVSNKMTGNSVLIKTTDPILFTCQIPEDPFKNRK</sequence>
<dbReference type="InterPro" id="IPR036759">
    <property type="entry name" value="TPK_catalytic_sf"/>
</dbReference>
<dbReference type="InParanoid" id="A2EVW4"/>
<name>A2EVW4_TRIV3</name>